<evidence type="ECO:0008006" key="4">
    <source>
        <dbReference type="Google" id="ProtNLM"/>
    </source>
</evidence>
<organism evidence="2 3">
    <name type="scientific">Urochloa decumbens</name>
    <dbReference type="NCBI Taxonomy" id="240449"/>
    <lineage>
        <taxon>Eukaryota</taxon>
        <taxon>Viridiplantae</taxon>
        <taxon>Streptophyta</taxon>
        <taxon>Embryophyta</taxon>
        <taxon>Tracheophyta</taxon>
        <taxon>Spermatophyta</taxon>
        <taxon>Magnoliopsida</taxon>
        <taxon>Liliopsida</taxon>
        <taxon>Poales</taxon>
        <taxon>Poaceae</taxon>
        <taxon>PACMAD clade</taxon>
        <taxon>Panicoideae</taxon>
        <taxon>Panicodae</taxon>
        <taxon>Paniceae</taxon>
        <taxon>Melinidinae</taxon>
        <taxon>Urochloa</taxon>
    </lineage>
</organism>
<keyword evidence="1" id="KW-1133">Transmembrane helix</keyword>
<gene>
    <name evidence="2" type="ORF">URODEC1_LOCUS91632</name>
</gene>
<dbReference type="PANTHER" id="PTHR36480">
    <property type="entry name" value="OS06G0118900 PROTEIN-RELATED"/>
    <property type="match status" value="1"/>
</dbReference>
<accession>A0ABC9E6E2</accession>
<sequence>MAPPAAGLTLKAAPSAKQYTVAALAAALAMAAVITVFFVVLCPAHLAFSVAHTGFHRPSGPTGGTLQLSLTLAIDNPSRRAAVVYESMFVDVSNSTAAVWDSWVRATVAPQMPLRQARRRPAAVAATVDLVGPLAVEFTGNMTSSSFAVMVTAQARFKVGVAWTRLYDIKVSCAPVSFFPVAKASRHTAAAAGGGGGAGDGLPVKCV</sequence>
<reference evidence="2 3" key="2">
    <citation type="submission" date="2024-10" db="EMBL/GenBank/DDBJ databases">
        <authorList>
            <person name="Ryan C."/>
        </authorList>
    </citation>
    <scope>NUCLEOTIDE SEQUENCE [LARGE SCALE GENOMIC DNA]</scope>
</reference>
<evidence type="ECO:0000256" key="1">
    <source>
        <dbReference type="SAM" id="Phobius"/>
    </source>
</evidence>
<dbReference type="EMBL" id="OZ075146">
    <property type="protein sequence ID" value="CAL5050517.1"/>
    <property type="molecule type" value="Genomic_DNA"/>
</dbReference>
<keyword evidence="3" id="KW-1185">Reference proteome</keyword>
<proteinExistence type="predicted"/>
<keyword evidence="1" id="KW-0812">Transmembrane</keyword>
<name>A0ABC9E6E2_9POAL</name>
<keyword evidence="1" id="KW-0472">Membrane</keyword>
<protein>
    <recommendedName>
        <fullName evidence="4">Late embryogenesis abundant protein LEA-2 subgroup domain-containing protein</fullName>
    </recommendedName>
</protein>
<reference evidence="3" key="1">
    <citation type="submission" date="2024-06" db="EMBL/GenBank/DDBJ databases">
        <authorList>
            <person name="Ryan C."/>
        </authorList>
    </citation>
    <scope>NUCLEOTIDE SEQUENCE [LARGE SCALE GENOMIC DNA]</scope>
</reference>
<dbReference type="PANTHER" id="PTHR36480:SF3">
    <property type="entry name" value="OS06G0118900 PROTEIN"/>
    <property type="match status" value="1"/>
</dbReference>
<evidence type="ECO:0000313" key="3">
    <source>
        <dbReference type="Proteomes" id="UP001497457"/>
    </source>
</evidence>
<dbReference type="AlphaFoldDB" id="A0ABC9E6E2"/>
<evidence type="ECO:0000313" key="2">
    <source>
        <dbReference type="EMBL" id="CAL5050517.1"/>
    </source>
</evidence>
<dbReference type="Proteomes" id="UP001497457">
    <property type="component" value="Chromosome 36b"/>
</dbReference>
<feature type="transmembrane region" description="Helical" evidence="1">
    <location>
        <begin position="20"/>
        <end position="48"/>
    </location>
</feature>